<evidence type="ECO:0000259" key="2">
    <source>
        <dbReference type="PROSITE" id="PS50217"/>
    </source>
</evidence>
<sequence length="350" mass="38344">MEPTPKISNKIITSEMDQNMQFTSDSSSINNNGKVNIMTQDFNQYMEFLRSPQTKPGTFEFDDWFANDLSGYLKEDFIFPAEGPNYDVSPLLGSSMTTPSLIFDTSQELDDSPLFSSIPASFSASPSLEPALGFFPDLTNPNAAVSPTNSLLHQLSITPSVTIPVDDASPSTSISGGGSLSSSSLNIPWSSEVTSANFLQSASSESPLFSTLSNANATSMSSSVVASPSVMSSTSASSTPLINHPNTIRRKRSISEVEKNPQHMVDDLAMKRAKNTDAARRSRLRKVIKMESLEKQVTEFKIENNELQTRVAVLESEKKGLEEKNAEKDARVKMLEQQLAEAHERLIKRN</sequence>
<dbReference type="PROSITE" id="PS00036">
    <property type="entry name" value="BZIP_BASIC"/>
    <property type="match status" value="1"/>
</dbReference>
<keyword evidence="1" id="KW-0175">Coiled coil</keyword>
<dbReference type="InterPro" id="IPR004827">
    <property type="entry name" value="bZIP"/>
</dbReference>
<dbReference type="OrthoDB" id="2257100at2759"/>
<dbReference type="PROSITE" id="PS50217">
    <property type="entry name" value="BZIP"/>
    <property type="match status" value="1"/>
</dbReference>
<organism evidence="3 4">
    <name type="scientific">Funneliformis caledonium</name>
    <dbReference type="NCBI Taxonomy" id="1117310"/>
    <lineage>
        <taxon>Eukaryota</taxon>
        <taxon>Fungi</taxon>
        <taxon>Fungi incertae sedis</taxon>
        <taxon>Mucoromycota</taxon>
        <taxon>Glomeromycotina</taxon>
        <taxon>Glomeromycetes</taxon>
        <taxon>Glomerales</taxon>
        <taxon>Glomeraceae</taxon>
        <taxon>Funneliformis</taxon>
    </lineage>
</organism>
<dbReference type="Gene3D" id="3.30.160.60">
    <property type="entry name" value="Classic Zinc Finger"/>
    <property type="match status" value="1"/>
</dbReference>
<evidence type="ECO:0000256" key="1">
    <source>
        <dbReference type="SAM" id="Coils"/>
    </source>
</evidence>
<keyword evidence="4" id="KW-1185">Reference proteome</keyword>
<feature type="domain" description="BZIP" evidence="2">
    <location>
        <begin position="271"/>
        <end position="328"/>
    </location>
</feature>
<feature type="coiled-coil region" evidence="1">
    <location>
        <begin position="290"/>
        <end position="345"/>
    </location>
</feature>
<comment type="caution">
    <text evidence="3">The sequence shown here is derived from an EMBL/GenBank/DDBJ whole genome shotgun (WGS) entry which is preliminary data.</text>
</comment>
<proteinExistence type="predicted"/>
<dbReference type="InterPro" id="IPR046347">
    <property type="entry name" value="bZIP_sf"/>
</dbReference>
<dbReference type="EMBL" id="CAJVPQ010001007">
    <property type="protein sequence ID" value="CAG8526181.1"/>
    <property type="molecule type" value="Genomic_DNA"/>
</dbReference>
<protein>
    <submittedName>
        <fullName evidence="3">6325_t:CDS:1</fullName>
    </submittedName>
</protein>
<accession>A0A9N9FDD2</accession>
<dbReference type="GO" id="GO:0003700">
    <property type="term" value="F:DNA-binding transcription factor activity"/>
    <property type="evidence" value="ECO:0007669"/>
    <property type="project" value="InterPro"/>
</dbReference>
<dbReference type="Proteomes" id="UP000789570">
    <property type="component" value="Unassembled WGS sequence"/>
</dbReference>
<reference evidence="3" key="1">
    <citation type="submission" date="2021-06" db="EMBL/GenBank/DDBJ databases">
        <authorList>
            <person name="Kallberg Y."/>
            <person name="Tangrot J."/>
            <person name="Rosling A."/>
        </authorList>
    </citation>
    <scope>NUCLEOTIDE SEQUENCE</scope>
    <source>
        <strain evidence="3">UK204</strain>
    </source>
</reference>
<evidence type="ECO:0000313" key="4">
    <source>
        <dbReference type="Proteomes" id="UP000789570"/>
    </source>
</evidence>
<evidence type="ECO:0000313" key="3">
    <source>
        <dbReference type="EMBL" id="CAG8526181.1"/>
    </source>
</evidence>
<name>A0A9N9FDD2_9GLOM</name>
<dbReference type="SUPFAM" id="SSF57959">
    <property type="entry name" value="Leucine zipper domain"/>
    <property type="match status" value="1"/>
</dbReference>
<dbReference type="SMART" id="SM00338">
    <property type="entry name" value="BRLZ"/>
    <property type="match status" value="1"/>
</dbReference>
<gene>
    <name evidence="3" type="ORF">FCALED_LOCUS4948</name>
</gene>
<dbReference type="CDD" id="cd12193">
    <property type="entry name" value="bZIP_GCN4"/>
    <property type="match status" value="1"/>
</dbReference>
<dbReference type="Pfam" id="PF07716">
    <property type="entry name" value="bZIP_2"/>
    <property type="match status" value="1"/>
</dbReference>
<dbReference type="AlphaFoldDB" id="A0A9N9FDD2"/>